<protein>
    <recommendedName>
        <fullName evidence="2">Xylanolytic transcriptional activator regulatory domain-containing protein</fullName>
    </recommendedName>
</protein>
<keyword evidence="1" id="KW-0539">Nucleus</keyword>
<evidence type="ECO:0000259" key="2">
    <source>
        <dbReference type="SMART" id="SM00906"/>
    </source>
</evidence>
<keyword evidence="4" id="KW-1185">Reference proteome</keyword>
<evidence type="ECO:0000313" key="4">
    <source>
        <dbReference type="Proteomes" id="UP000465266"/>
    </source>
</evidence>
<evidence type="ECO:0000313" key="3">
    <source>
        <dbReference type="EMBL" id="GFF91004.1"/>
    </source>
</evidence>
<proteinExistence type="predicted"/>
<evidence type="ECO:0000256" key="1">
    <source>
        <dbReference type="ARBA" id="ARBA00023242"/>
    </source>
</evidence>
<reference evidence="3 4" key="1">
    <citation type="submission" date="2020-01" db="EMBL/GenBank/DDBJ databases">
        <title>Draft genome sequence of Aspergillus udagawae IFM 53868.</title>
        <authorList>
            <person name="Takahashi H."/>
            <person name="Yaguchi T."/>
        </authorList>
    </citation>
    <scope>NUCLEOTIDE SEQUENCE [LARGE SCALE GENOMIC DNA]</scope>
    <source>
        <strain evidence="3 4">IFM 53868</strain>
    </source>
</reference>
<dbReference type="EMBL" id="BLKG01000071">
    <property type="protein sequence ID" value="GFF91004.1"/>
    <property type="molecule type" value="Genomic_DNA"/>
</dbReference>
<organism evidence="3 4">
    <name type="scientific">Aspergillus udagawae</name>
    <dbReference type="NCBI Taxonomy" id="91492"/>
    <lineage>
        <taxon>Eukaryota</taxon>
        <taxon>Fungi</taxon>
        <taxon>Dikarya</taxon>
        <taxon>Ascomycota</taxon>
        <taxon>Pezizomycotina</taxon>
        <taxon>Eurotiomycetes</taxon>
        <taxon>Eurotiomycetidae</taxon>
        <taxon>Eurotiales</taxon>
        <taxon>Aspergillaceae</taxon>
        <taxon>Aspergillus</taxon>
        <taxon>Aspergillus subgen. Fumigati</taxon>
    </lineage>
</organism>
<gene>
    <name evidence="3" type="ORF">IFM53868_06358</name>
</gene>
<accession>A0ABQ1AZP0</accession>
<dbReference type="SMART" id="SM00906">
    <property type="entry name" value="Fungal_trans"/>
    <property type="match status" value="1"/>
</dbReference>
<dbReference type="InterPro" id="IPR007219">
    <property type="entry name" value="XnlR_reg_dom"/>
</dbReference>
<comment type="caution">
    <text evidence="3">The sequence shown here is derived from an EMBL/GenBank/DDBJ whole genome shotgun (WGS) entry which is preliminary data.</text>
</comment>
<feature type="domain" description="Xylanolytic transcriptional activator regulatory" evidence="2">
    <location>
        <begin position="66"/>
        <end position="138"/>
    </location>
</feature>
<dbReference type="PANTHER" id="PTHR47425:SF2">
    <property type="entry name" value="FARB-RELATED"/>
    <property type="match status" value="1"/>
</dbReference>
<dbReference type="Pfam" id="PF04082">
    <property type="entry name" value="Fungal_trans"/>
    <property type="match status" value="1"/>
</dbReference>
<name>A0ABQ1AZP0_9EURO</name>
<dbReference type="Proteomes" id="UP000465266">
    <property type="component" value="Unassembled WGS sequence"/>
</dbReference>
<sequence>MLSAIQYVGLEHLLRAGYQSRQEGYSLFAQNTKLLYESGYETDDLTVLQALLLVAQCCESFSGATGWCRSCYVIRLAATMGIFETCPAVPLGPNHQKLRKRLAWVCYMMDCLSAFRARRAPLINPVEFRVSMISVDDFDISFGPLSAAELPLDCVFVRDVDVQQTAATLCVSLAQLCTCIRELLAVQGRPDRSSSSDRTSAGTGNGIIRHPSRLARLQATTKALALWRDRLPPVCQFASLKSVDNIQTKSLMYPSIVVQKCSLEMVYFSAVAVLHQPEIFSSVARTRHAALQITQIASELRERGLQQLIPVTGATAILIAMIVHITDLRRTDPTVRHEAIKGVQSCQKTMVGLEEVYPAVRTASPLTFVHSGTRFPSRRSGPT</sequence>
<dbReference type="CDD" id="cd12148">
    <property type="entry name" value="fungal_TF_MHR"/>
    <property type="match status" value="1"/>
</dbReference>
<dbReference type="PANTHER" id="PTHR47425">
    <property type="entry name" value="FARB-RELATED"/>
    <property type="match status" value="1"/>
</dbReference>
<dbReference type="InterPro" id="IPR052761">
    <property type="entry name" value="Fungal_Detox/Toxin_TFs"/>
</dbReference>